<keyword evidence="3" id="KW-1185">Reference proteome</keyword>
<evidence type="ECO:0000313" key="3">
    <source>
        <dbReference type="Proteomes" id="UP000181790"/>
    </source>
</evidence>
<name>A0A1S2VC88_9BACT</name>
<dbReference type="InterPro" id="IPR011335">
    <property type="entry name" value="Restrct_endonuc-II-like"/>
</dbReference>
<proteinExistence type="predicted"/>
<dbReference type="Pfam" id="PF05685">
    <property type="entry name" value="Uma2"/>
    <property type="match status" value="1"/>
</dbReference>
<dbReference type="Gene3D" id="3.90.1570.10">
    <property type="entry name" value="tt1808, chain A"/>
    <property type="match status" value="1"/>
</dbReference>
<evidence type="ECO:0000313" key="2">
    <source>
        <dbReference type="EMBL" id="OIN56351.1"/>
    </source>
</evidence>
<dbReference type="EMBL" id="MORL01000024">
    <property type="protein sequence ID" value="OIN56351.1"/>
    <property type="molecule type" value="Genomic_DNA"/>
</dbReference>
<dbReference type="CDD" id="cd06260">
    <property type="entry name" value="DUF820-like"/>
    <property type="match status" value="1"/>
</dbReference>
<dbReference type="Proteomes" id="UP000181790">
    <property type="component" value="Unassembled WGS sequence"/>
</dbReference>
<dbReference type="OrthoDB" id="952185at2"/>
<dbReference type="AlphaFoldDB" id="A0A1S2VC88"/>
<comment type="caution">
    <text evidence="2">The sequence shown here is derived from an EMBL/GenBank/DDBJ whole genome shotgun (WGS) entry which is preliminary data.</text>
</comment>
<protein>
    <recommendedName>
        <fullName evidence="1">Putative restriction endonuclease domain-containing protein</fullName>
    </recommendedName>
</protein>
<evidence type="ECO:0000259" key="1">
    <source>
        <dbReference type="Pfam" id="PF05685"/>
    </source>
</evidence>
<gene>
    <name evidence="2" type="ORF">BLX24_25315</name>
</gene>
<dbReference type="RefSeq" id="WP_071506023.1">
    <property type="nucleotide sequence ID" value="NZ_MORL01000024.1"/>
</dbReference>
<dbReference type="InterPro" id="IPR008538">
    <property type="entry name" value="Uma2"/>
</dbReference>
<sequence length="158" mass="17860">MEALIEQLSSYELERGKPMPTLLHGAIQFNIGFEIKVNYPNRFRIASEVLLDTQPTGSTPDLVLYPATPLDFKHDPSRRSDAPLLVVEIQSASQSTKEMVDKPETYFRFGVVSCWIVIPDLQAILVYKNPSDYDFFHGDVKLTDAVLNIEINLNNVFA</sequence>
<dbReference type="SUPFAM" id="SSF52980">
    <property type="entry name" value="Restriction endonuclease-like"/>
    <property type="match status" value="1"/>
</dbReference>
<reference evidence="2 3" key="1">
    <citation type="submission" date="2016-10" db="EMBL/GenBank/DDBJ databases">
        <title>Arsenicibacter rosenii gen. nov., sp. nov., an efficient arsenic-methylating bacterium isolated from an arsenic-contaminated paddy soil.</title>
        <authorList>
            <person name="Huang K."/>
        </authorList>
    </citation>
    <scope>NUCLEOTIDE SEQUENCE [LARGE SCALE GENOMIC DNA]</scope>
    <source>
        <strain evidence="2 3">SM-1</strain>
    </source>
</reference>
<organism evidence="2 3">
    <name type="scientific">Arsenicibacter rosenii</name>
    <dbReference type="NCBI Taxonomy" id="1750698"/>
    <lineage>
        <taxon>Bacteria</taxon>
        <taxon>Pseudomonadati</taxon>
        <taxon>Bacteroidota</taxon>
        <taxon>Cytophagia</taxon>
        <taxon>Cytophagales</taxon>
        <taxon>Spirosomataceae</taxon>
        <taxon>Arsenicibacter</taxon>
    </lineage>
</organism>
<accession>A0A1S2VC88</accession>
<dbReference type="InterPro" id="IPR012296">
    <property type="entry name" value="Nuclease_put_TT1808"/>
</dbReference>
<feature type="domain" description="Putative restriction endonuclease" evidence="1">
    <location>
        <begin position="14"/>
        <end position="142"/>
    </location>
</feature>